<comment type="caution">
    <text evidence="1">The sequence shown here is derived from an EMBL/GenBank/DDBJ whole genome shotgun (WGS) entry which is preliminary data.</text>
</comment>
<protein>
    <submittedName>
        <fullName evidence="1">Uncharacterized protein</fullName>
    </submittedName>
</protein>
<organism evidence="1 2">
    <name type="scientific">Candidatus Kerfeldbacteria bacterium CG08_land_8_20_14_0_20_40_16</name>
    <dbReference type="NCBI Taxonomy" id="2014244"/>
    <lineage>
        <taxon>Bacteria</taxon>
        <taxon>Candidatus Kerfeldiibacteriota</taxon>
    </lineage>
</organism>
<evidence type="ECO:0000313" key="1">
    <source>
        <dbReference type="EMBL" id="PIS42392.1"/>
    </source>
</evidence>
<dbReference type="Proteomes" id="UP000231542">
    <property type="component" value="Unassembled WGS sequence"/>
</dbReference>
<name>A0A2H0YXD2_9BACT</name>
<sequence length="63" mass="7796">MFFVVPSVDVANFVEKDDRYFHSLSRKKPVKHTDMRIFRLRLDKNSRGLDPKKYENKWNYFER</sequence>
<reference evidence="1 2" key="1">
    <citation type="submission" date="2017-09" db="EMBL/GenBank/DDBJ databases">
        <title>Depth-based differentiation of microbial function through sediment-hosted aquifers and enrichment of novel symbionts in the deep terrestrial subsurface.</title>
        <authorList>
            <person name="Probst A.J."/>
            <person name="Ladd B."/>
            <person name="Jarett J.K."/>
            <person name="Geller-Mcgrath D.E."/>
            <person name="Sieber C.M."/>
            <person name="Emerson J.B."/>
            <person name="Anantharaman K."/>
            <person name="Thomas B.C."/>
            <person name="Malmstrom R."/>
            <person name="Stieglmeier M."/>
            <person name="Klingl A."/>
            <person name="Woyke T."/>
            <person name="Ryan C.M."/>
            <person name="Banfield J.F."/>
        </authorList>
    </citation>
    <scope>NUCLEOTIDE SEQUENCE [LARGE SCALE GENOMIC DNA]</scope>
    <source>
        <strain evidence="1">CG08_land_8_20_14_0_20_40_16</strain>
    </source>
</reference>
<dbReference type="EMBL" id="PEXU01000045">
    <property type="protein sequence ID" value="PIS42392.1"/>
    <property type="molecule type" value="Genomic_DNA"/>
</dbReference>
<proteinExistence type="predicted"/>
<gene>
    <name evidence="1" type="ORF">COT24_03770</name>
</gene>
<accession>A0A2H0YXD2</accession>
<dbReference type="AlphaFoldDB" id="A0A2H0YXD2"/>
<evidence type="ECO:0000313" key="2">
    <source>
        <dbReference type="Proteomes" id="UP000231542"/>
    </source>
</evidence>